<dbReference type="PANTHER" id="PTHR11403:SF2">
    <property type="entry name" value="CYTOCHROME BO(3) UBIQUINOL OXIDASE SUBUNIT 3"/>
    <property type="match status" value="1"/>
</dbReference>
<evidence type="ECO:0000256" key="2">
    <source>
        <dbReference type="ARBA" id="ARBA00010581"/>
    </source>
</evidence>
<dbReference type="GO" id="GO:0019646">
    <property type="term" value="P:aerobic electron transport chain"/>
    <property type="evidence" value="ECO:0007669"/>
    <property type="project" value="InterPro"/>
</dbReference>
<dbReference type="EMBL" id="UINC01038648">
    <property type="protein sequence ID" value="SVB35968.1"/>
    <property type="molecule type" value="Genomic_DNA"/>
</dbReference>
<evidence type="ECO:0000313" key="9">
    <source>
        <dbReference type="EMBL" id="SVB35968.1"/>
    </source>
</evidence>
<dbReference type="InterPro" id="IPR013833">
    <property type="entry name" value="Cyt_c_oxidase_su3_a-hlx"/>
</dbReference>
<dbReference type="GO" id="GO:0004129">
    <property type="term" value="F:cytochrome-c oxidase activity"/>
    <property type="evidence" value="ECO:0007669"/>
    <property type="project" value="InterPro"/>
</dbReference>
<dbReference type="InterPro" id="IPR035973">
    <property type="entry name" value="Cyt_c_oxidase_su3-like_sf"/>
</dbReference>
<dbReference type="GO" id="GO:0005886">
    <property type="term" value="C:plasma membrane"/>
    <property type="evidence" value="ECO:0007669"/>
    <property type="project" value="UniProtKB-SubCell"/>
</dbReference>
<sequence>VMDALTFGGILLGGIYLRIQSNVWPEAGSVLNIPLTSFNTFLLICSSFTMVMALNSIQKGDQDGLRMFLGTTIAGGIIFLSIQIYEYSHFIIGYPELTDGLYSAGFKDATSFLWSTGTYGAIFYATTTFHGLHVLSGVIFLSVILYHANQGRYSPDRYDHVEIAGLFWHFVDLIWILVFTIIYLI</sequence>
<name>A0A382DC27_9ZZZZ</name>
<evidence type="ECO:0000256" key="5">
    <source>
        <dbReference type="ARBA" id="ARBA00022989"/>
    </source>
</evidence>
<protein>
    <recommendedName>
        <fullName evidence="8">Heme-copper oxidase subunit III family profile domain-containing protein</fullName>
    </recommendedName>
</protein>
<dbReference type="Pfam" id="PF00510">
    <property type="entry name" value="COX3"/>
    <property type="match status" value="1"/>
</dbReference>
<feature type="domain" description="Heme-copper oxidase subunit III family profile" evidence="8">
    <location>
        <begin position="1"/>
        <end position="185"/>
    </location>
</feature>
<dbReference type="CDD" id="cd00386">
    <property type="entry name" value="Heme_Cu_Oxidase_III_like"/>
    <property type="match status" value="1"/>
</dbReference>
<feature type="transmembrane region" description="Helical" evidence="7">
    <location>
        <begin position="33"/>
        <end position="55"/>
    </location>
</feature>
<evidence type="ECO:0000256" key="7">
    <source>
        <dbReference type="SAM" id="Phobius"/>
    </source>
</evidence>
<comment type="subcellular location">
    <subcellularLocation>
        <location evidence="1">Cell membrane</location>
        <topology evidence="1">Multi-pass membrane protein</topology>
    </subcellularLocation>
</comment>
<organism evidence="9">
    <name type="scientific">marine metagenome</name>
    <dbReference type="NCBI Taxonomy" id="408172"/>
    <lineage>
        <taxon>unclassified sequences</taxon>
        <taxon>metagenomes</taxon>
        <taxon>ecological metagenomes</taxon>
    </lineage>
</organism>
<dbReference type="PANTHER" id="PTHR11403">
    <property type="entry name" value="CYTOCHROME C OXIDASE SUBUNIT III"/>
    <property type="match status" value="1"/>
</dbReference>
<dbReference type="SUPFAM" id="SSF81452">
    <property type="entry name" value="Cytochrome c oxidase subunit III-like"/>
    <property type="match status" value="1"/>
</dbReference>
<dbReference type="InterPro" id="IPR024791">
    <property type="entry name" value="Cyt_c/ubiquinol_Oxase_su3"/>
</dbReference>
<keyword evidence="3" id="KW-1003">Cell membrane</keyword>
<keyword evidence="6 7" id="KW-0472">Membrane</keyword>
<feature type="transmembrane region" description="Helical" evidence="7">
    <location>
        <begin position="121"/>
        <end position="146"/>
    </location>
</feature>
<accession>A0A382DC27</accession>
<feature type="transmembrane region" description="Helical" evidence="7">
    <location>
        <begin position="67"/>
        <end position="85"/>
    </location>
</feature>
<keyword evidence="5 7" id="KW-1133">Transmembrane helix</keyword>
<dbReference type="AlphaFoldDB" id="A0A382DC27"/>
<reference evidence="9" key="1">
    <citation type="submission" date="2018-05" db="EMBL/GenBank/DDBJ databases">
        <authorList>
            <person name="Lanie J.A."/>
            <person name="Ng W.-L."/>
            <person name="Kazmierczak K.M."/>
            <person name="Andrzejewski T.M."/>
            <person name="Davidsen T.M."/>
            <person name="Wayne K.J."/>
            <person name="Tettelin H."/>
            <person name="Glass J.I."/>
            <person name="Rusch D."/>
            <person name="Podicherti R."/>
            <person name="Tsui H.-C.T."/>
            <person name="Winkler M.E."/>
        </authorList>
    </citation>
    <scope>NUCLEOTIDE SEQUENCE</scope>
</reference>
<feature type="non-terminal residue" evidence="9">
    <location>
        <position position="1"/>
    </location>
</feature>
<evidence type="ECO:0000256" key="1">
    <source>
        <dbReference type="ARBA" id="ARBA00004651"/>
    </source>
</evidence>
<feature type="transmembrane region" description="Helical" evidence="7">
    <location>
        <begin position="166"/>
        <end position="184"/>
    </location>
</feature>
<proteinExistence type="inferred from homology"/>
<comment type="similarity">
    <text evidence="2">Belongs to the cytochrome c oxidase subunit 3 family.</text>
</comment>
<evidence type="ECO:0000256" key="4">
    <source>
        <dbReference type="ARBA" id="ARBA00022692"/>
    </source>
</evidence>
<evidence type="ECO:0000259" key="8">
    <source>
        <dbReference type="PROSITE" id="PS50253"/>
    </source>
</evidence>
<dbReference type="PROSITE" id="PS50253">
    <property type="entry name" value="COX3"/>
    <property type="match status" value="1"/>
</dbReference>
<dbReference type="InterPro" id="IPR000298">
    <property type="entry name" value="Cyt_c_oxidase-like_su3"/>
</dbReference>
<dbReference type="Gene3D" id="1.20.120.80">
    <property type="entry name" value="Cytochrome c oxidase, subunit III, four-helix bundle"/>
    <property type="match status" value="1"/>
</dbReference>
<keyword evidence="4 7" id="KW-0812">Transmembrane</keyword>
<evidence type="ECO:0000256" key="6">
    <source>
        <dbReference type="ARBA" id="ARBA00023136"/>
    </source>
</evidence>
<evidence type="ECO:0000256" key="3">
    <source>
        <dbReference type="ARBA" id="ARBA00022475"/>
    </source>
</evidence>
<gene>
    <name evidence="9" type="ORF">METZ01_LOCUS188822</name>
</gene>